<keyword evidence="4" id="KW-1185">Reference proteome</keyword>
<feature type="domain" description="Transposase IS110-like N-terminal" evidence="1">
    <location>
        <begin position="11"/>
        <end position="168"/>
    </location>
</feature>
<dbReference type="EMBL" id="FOCG01000002">
    <property type="protein sequence ID" value="SEN00431.1"/>
    <property type="molecule type" value="Genomic_DNA"/>
</dbReference>
<dbReference type="GO" id="GO:0003677">
    <property type="term" value="F:DNA binding"/>
    <property type="evidence" value="ECO:0007669"/>
    <property type="project" value="InterPro"/>
</dbReference>
<evidence type="ECO:0000259" key="2">
    <source>
        <dbReference type="Pfam" id="PF02371"/>
    </source>
</evidence>
<dbReference type="AlphaFoldDB" id="A0A1H8CZ15"/>
<organism evidence="3 4">
    <name type="scientific">Hydrogenoanaerobacterium saccharovorans</name>
    <dbReference type="NCBI Taxonomy" id="474960"/>
    <lineage>
        <taxon>Bacteria</taxon>
        <taxon>Bacillati</taxon>
        <taxon>Bacillota</taxon>
        <taxon>Clostridia</taxon>
        <taxon>Eubacteriales</taxon>
        <taxon>Oscillospiraceae</taxon>
        <taxon>Hydrogenoanaerobacterium</taxon>
    </lineage>
</organism>
<dbReference type="STRING" id="474960.SAMN05216180_2425"/>
<evidence type="ECO:0000313" key="4">
    <source>
        <dbReference type="Proteomes" id="UP000199158"/>
    </source>
</evidence>
<evidence type="ECO:0000259" key="1">
    <source>
        <dbReference type="Pfam" id="PF01548"/>
    </source>
</evidence>
<dbReference type="PANTHER" id="PTHR33055">
    <property type="entry name" value="TRANSPOSASE FOR INSERTION SEQUENCE ELEMENT IS1111A"/>
    <property type="match status" value="1"/>
</dbReference>
<dbReference type="InterPro" id="IPR047650">
    <property type="entry name" value="Transpos_IS110"/>
</dbReference>
<name>A0A1H8CZ15_9FIRM</name>
<protein>
    <submittedName>
        <fullName evidence="3">Transposase IS116/IS110/IS902 family protein</fullName>
    </submittedName>
</protein>
<feature type="domain" description="Transposase IS116/IS110/IS902 C-terminal" evidence="2">
    <location>
        <begin position="277"/>
        <end position="365"/>
    </location>
</feature>
<dbReference type="InterPro" id="IPR002525">
    <property type="entry name" value="Transp_IS110-like_N"/>
</dbReference>
<dbReference type="NCBIfam" id="NF033542">
    <property type="entry name" value="transpos_IS110"/>
    <property type="match status" value="1"/>
</dbReference>
<sequence>MNKRKEDLIYVGIDLHKDSHTAVILDCWNTKLGEITFANTPAEFPKLIRKVSKFCTENKEPVYGLENAYGYGRGLAVWLIAKGLMVKDVNTSLAHRQAKCRAMYKKSDSDDAEAIALATINMLDSLPDACPNDAYWSLSQMVNRRDNIMTQRIRLKNQLHEQLCIAYPSYKQFFEDIRRKTALFFWEHYPSEKYLRGKTPESLADEMKDVGHNSFSVRRCKVILDAVKRDHTKAKEYQNYRDVITKGLVKDLQHYDEQLKAVDKELEQLYHDLGCTLATMPGLNITTAVKIMSEIGDVNRFPNPAKLAQFAGIAPINLSSAGKGKDKASKQGNRRLQATLYFLAIQMIQVSTKGKPRNPIFRDYYDRKLAEGKNAKLVLVSIARRLVNIIYGMLKNKTEYRLPCLETGEVSE</sequence>
<dbReference type="Proteomes" id="UP000199158">
    <property type="component" value="Unassembled WGS sequence"/>
</dbReference>
<dbReference type="Pfam" id="PF02371">
    <property type="entry name" value="Transposase_20"/>
    <property type="match status" value="1"/>
</dbReference>
<evidence type="ECO:0000313" key="3">
    <source>
        <dbReference type="EMBL" id="SEN00431.1"/>
    </source>
</evidence>
<dbReference type="RefSeq" id="WP_162840910.1">
    <property type="nucleotide sequence ID" value="NZ_FOCG01000002.1"/>
</dbReference>
<dbReference type="GO" id="GO:0006313">
    <property type="term" value="P:DNA transposition"/>
    <property type="evidence" value="ECO:0007669"/>
    <property type="project" value="InterPro"/>
</dbReference>
<dbReference type="GO" id="GO:0004803">
    <property type="term" value="F:transposase activity"/>
    <property type="evidence" value="ECO:0007669"/>
    <property type="project" value="InterPro"/>
</dbReference>
<dbReference type="Pfam" id="PF01548">
    <property type="entry name" value="DEDD_Tnp_IS110"/>
    <property type="match status" value="1"/>
</dbReference>
<dbReference type="InterPro" id="IPR003346">
    <property type="entry name" value="Transposase_20"/>
</dbReference>
<reference evidence="3 4" key="1">
    <citation type="submission" date="2016-10" db="EMBL/GenBank/DDBJ databases">
        <authorList>
            <person name="de Groot N.N."/>
        </authorList>
    </citation>
    <scope>NUCLEOTIDE SEQUENCE [LARGE SCALE GENOMIC DNA]</scope>
    <source>
        <strain evidence="3 4">CGMCC 1.5070</strain>
    </source>
</reference>
<accession>A0A1H8CZ15</accession>
<gene>
    <name evidence="3" type="ORF">SAMN05216180_2425</name>
</gene>
<dbReference type="PANTHER" id="PTHR33055:SF15">
    <property type="entry name" value="TRANSPOSASE-RELATED"/>
    <property type="match status" value="1"/>
</dbReference>
<proteinExistence type="predicted"/>